<sequence length="122" mass="12959">MAVMSGTPATFSVRPTAPGVRARPCSCAAAARRSGSGNAKWWAPLLGWSGKPDYVDAQPAAVPAPPEPAAGAARARRFGVLTEEKARQLRMRMMETQSFHDAMYHSAIASRLASAAPDQSNY</sequence>
<accession>A0ACD5VBM9</accession>
<evidence type="ECO:0000313" key="1">
    <source>
        <dbReference type="EnsemblPlants" id="AVESA.00010b.r2.3AG0415540.1.CDS.1"/>
    </source>
</evidence>
<reference evidence="1" key="1">
    <citation type="submission" date="2021-05" db="EMBL/GenBank/DDBJ databases">
        <authorList>
            <person name="Scholz U."/>
            <person name="Mascher M."/>
            <person name="Fiebig A."/>
        </authorList>
    </citation>
    <scope>NUCLEOTIDE SEQUENCE [LARGE SCALE GENOMIC DNA]</scope>
</reference>
<name>A0ACD5VBM9_AVESA</name>
<dbReference type="EnsemblPlants" id="AVESA.00010b.r2.3AG0415540.1">
    <property type="protein sequence ID" value="AVESA.00010b.r2.3AG0415540.1.CDS.1"/>
    <property type="gene ID" value="AVESA.00010b.r2.3AG0415540"/>
</dbReference>
<keyword evidence="2" id="KW-1185">Reference proteome</keyword>
<protein>
    <submittedName>
        <fullName evidence="1">Uncharacterized protein</fullName>
    </submittedName>
</protein>
<evidence type="ECO:0000313" key="2">
    <source>
        <dbReference type="Proteomes" id="UP001732700"/>
    </source>
</evidence>
<dbReference type="Proteomes" id="UP001732700">
    <property type="component" value="Chromosome 3A"/>
</dbReference>
<proteinExistence type="predicted"/>
<organism evidence="1 2">
    <name type="scientific">Avena sativa</name>
    <name type="common">Oat</name>
    <dbReference type="NCBI Taxonomy" id="4498"/>
    <lineage>
        <taxon>Eukaryota</taxon>
        <taxon>Viridiplantae</taxon>
        <taxon>Streptophyta</taxon>
        <taxon>Embryophyta</taxon>
        <taxon>Tracheophyta</taxon>
        <taxon>Spermatophyta</taxon>
        <taxon>Magnoliopsida</taxon>
        <taxon>Liliopsida</taxon>
        <taxon>Poales</taxon>
        <taxon>Poaceae</taxon>
        <taxon>BOP clade</taxon>
        <taxon>Pooideae</taxon>
        <taxon>Poodae</taxon>
        <taxon>Poeae</taxon>
        <taxon>Poeae Chloroplast Group 1 (Aveneae type)</taxon>
        <taxon>Aveninae</taxon>
        <taxon>Avena</taxon>
    </lineage>
</organism>
<reference evidence="1" key="2">
    <citation type="submission" date="2025-09" db="UniProtKB">
        <authorList>
            <consortium name="EnsemblPlants"/>
        </authorList>
    </citation>
    <scope>IDENTIFICATION</scope>
</reference>